<evidence type="ECO:0000313" key="1">
    <source>
        <dbReference type="EMBL" id="RLV80102.1"/>
    </source>
</evidence>
<protein>
    <submittedName>
        <fullName evidence="1">Uncharacterized protein</fullName>
    </submittedName>
</protein>
<dbReference type="STRING" id="1343740.M271_26635"/>
<accession>A0A0A0NBG5</accession>
<name>A0A0A0NBG5_STRRN</name>
<dbReference type="AlphaFoldDB" id="A0A0A0NBG5"/>
<organism evidence="1 2">
    <name type="scientific">Streptomyces rapamycinicus (strain ATCC 29253 / DSM 41530 / NRRL 5491 / AYB-994)</name>
    <name type="common">Streptomyces hygroscopicus (strain ATCC 29253)</name>
    <dbReference type="NCBI Taxonomy" id="1343740"/>
    <lineage>
        <taxon>Bacteria</taxon>
        <taxon>Bacillati</taxon>
        <taxon>Actinomycetota</taxon>
        <taxon>Actinomycetes</taxon>
        <taxon>Kitasatosporales</taxon>
        <taxon>Streptomycetaceae</taxon>
        <taxon>Streptomyces</taxon>
        <taxon>Streptomyces violaceusniger group</taxon>
    </lineage>
</organism>
<dbReference type="HOGENOM" id="CLU_1767016_0_0_11"/>
<dbReference type="eggNOG" id="ENOG5032CS8">
    <property type="taxonomic scope" value="Bacteria"/>
</dbReference>
<comment type="caution">
    <text evidence="1">The sequence shown here is derived from an EMBL/GenBank/DDBJ whole genome shotgun (WGS) entry which is preliminary data.</text>
</comment>
<evidence type="ECO:0000313" key="2">
    <source>
        <dbReference type="Proteomes" id="UP000281594"/>
    </source>
</evidence>
<dbReference type="RefSeq" id="WP_020870253.1">
    <property type="nucleotide sequence ID" value="NC_022785.1"/>
</dbReference>
<sequence>MPTDPLIHPHETLTTPSGERVDIDTEMLPVIRELWRLSFTTSACCQDVGEATAGVRAKRATPLGYGGDAFIDYHRGWALLKLPIPDAMRLVALLAETPAFADQVRHPWRPGSWRMNVPLEPDGLSEAALLHFPRQQLPQLAETLRDR</sequence>
<dbReference type="EMBL" id="QYCY01000001">
    <property type="protein sequence ID" value="RLV80102.1"/>
    <property type="molecule type" value="Genomic_DNA"/>
</dbReference>
<reference evidence="1 2" key="1">
    <citation type="journal article" date="2018" name="J. Biol. Chem.">
        <title>Discovery of the actinoplanic acid pathway in Streptomyces rapamycinicus reveals a genetically conserved synergism with rapamycin.</title>
        <authorList>
            <person name="Mrak P."/>
            <person name="Krastel P."/>
            <person name="Pivk Lukancic P."/>
            <person name="Tao J."/>
            <person name="Pistorius D."/>
            <person name="Moore C.M."/>
        </authorList>
    </citation>
    <scope>NUCLEOTIDE SEQUENCE [LARGE SCALE GENOMIC DNA]</scope>
    <source>
        <strain evidence="1 2">NRRL 5491</strain>
    </source>
</reference>
<gene>
    <name evidence="1" type="ORF">D3C57_116995</name>
</gene>
<dbReference type="KEGG" id="src:M271_26635"/>
<dbReference type="Proteomes" id="UP000281594">
    <property type="component" value="Unassembled WGS sequence"/>
</dbReference>
<proteinExistence type="predicted"/>